<feature type="compositionally biased region" description="Basic residues" evidence="5">
    <location>
        <begin position="1"/>
        <end position="15"/>
    </location>
</feature>
<evidence type="ECO:0000313" key="7">
    <source>
        <dbReference type="EMBL" id="CAH0546724.1"/>
    </source>
</evidence>
<dbReference type="GO" id="GO:0009982">
    <property type="term" value="F:pseudouridine synthase activity"/>
    <property type="evidence" value="ECO:0007669"/>
    <property type="project" value="InterPro"/>
</dbReference>
<dbReference type="Gene3D" id="3.30.2350.20">
    <property type="entry name" value="TruD, catalytic domain"/>
    <property type="match status" value="2"/>
</dbReference>
<accession>A0A9P0ASX0</accession>
<dbReference type="GO" id="GO:0005634">
    <property type="term" value="C:nucleus"/>
    <property type="evidence" value="ECO:0007669"/>
    <property type="project" value="TreeGrafter"/>
</dbReference>
<evidence type="ECO:0000256" key="4">
    <source>
        <dbReference type="ARBA" id="ARBA00036943"/>
    </source>
</evidence>
<dbReference type="PIRSF" id="PIRSF037016">
    <property type="entry name" value="Pseudouridin_synth_euk_prd"/>
    <property type="match status" value="1"/>
</dbReference>
<dbReference type="Pfam" id="PF01142">
    <property type="entry name" value="TruD"/>
    <property type="match status" value="1"/>
</dbReference>
<dbReference type="AlphaFoldDB" id="A0A9P0ASX0"/>
<dbReference type="Proteomes" id="UP001154078">
    <property type="component" value="Chromosome 1"/>
</dbReference>
<dbReference type="GO" id="GO:0001522">
    <property type="term" value="P:pseudouridine synthesis"/>
    <property type="evidence" value="ECO:0007669"/>
    <property type="project" value="InterPro"/>
</dbReference>
<dbReference type="SUPFAM" id="SSF55120">
    <property type="entry name" value="Pseudouridine synthase"/>
    <property type="match status" value="1"/>
</dbReference>
<protein>
    <recommendedName>
        <fullName evidence="6">TRUD domain-containing protein</fullName>
    </recommendedName>
</protein>
<dbReference type="InterPro" id="IPR001656">
    <property type="entry name" value="PsdUridine_synth_TruD"/>
</dbReference>
<dbReference type="PANTHER" id="PTHR13326">
    <property type="entry name" value="TRNA PSEUDOURIDINE SYNTHASE D"/>
    <property type="match status" value="1"/>
</dbReference>
<keyword evidence="8" id="KW-1185">Reference proteome</keyword>
<dbReference type="GO" id="GO:0008033">
    <property type="term" value="P:tRNA processing"/>
    <property type="evidence" value="ECO:0007669"/>
    <property type="project" value="UniProtKB-KW"/>
</dbReference>
<dbReference type="InterPro" id="IPR011760">
    <property type="entry name" value="PsdUridine_synth_TruD_insert"/>
</dbReference>
<dbReference type="PROSITE" id="PS50984">
    <property type="entry name" value="TRUD"/>
    <property type="match status" value="1"/>
</dbReference>
<feature type="region of interest" description="Disordered" evidence="5">
    <location>
        <begin position="666"/>
        <end position="698"/>
    </location>
</feature>
<name>A0A9P0ASX0_BRAAE</name>
<evidence type="ECO:0000256" key="2">
    <source>
        <dbReference type="ARBA" id="ARBA00022694"/>
    </source>
</evidence>
<evidence type="ECO:0000313" key="8">
    <source>
        <dbReference type="Proteomes" id="UP001154078"/>
    </source>
</evidence>
<comment type="similarity">
    <text evidence="1">Belongs to the pseudouridine synthase TruD family.</text>
</comment>
<dbReference type="GO" id="GO:0003723">
    <property type="term" value="F:RNA binding"/>
    <property type="evidence" value="ECO:0007669"/>
    <property type="project" value="InterPro"/>
</dbReference>
<dbReference type="InterPro" id="IPR020103">
    <property type="entry name" value="PsdUridine_synth_cat_dom_sf"/>
</dbReference>
<dbReference type="InterPro" id="IPR042214">
    <property type="entry name" value="TruD_catalytic"/>
</dbReference>
<organism evidence="7 8">
    <name type="scientific">Brassicogethes aeneus</name>
    <name type="common">Rape pollen beetle</name>
    <name type="synonym">Meligethes aeneus</name>
    <dbReference type="NCBI Taxonomy" id="1431903"/>
    <lineage>
        <taxon>Eukaryota</taxon>
        <taxon>Metazoa</taxon>
        <taxon>Ecdysozoa</taxon>
        <taxon>Arthropoda</taxon>
        <taxon>Hexapoda</taxon>
        <taxon>Insecta</taxon>
        <taxon>Pterygota</taxon>
        <taxon>Neoptera</taxon>
        <taxon>Endopterygota</taxon>
        <taxon>Coleoptera</taxon>
        <taxon>Polyphaga</taxon>
        <taxon>Cucujiformia</taxon>
        <taxon>Nitidulidae</taxon>
        <taxon>Meligethinae</taxon>
        <taxon>Brassicogethes</taxon>
    </lineage>
</organism>
<feature type="region of interest" description="Disordered" evidence="5">
    <location>
        <begin position="1"/>
        <end position="32"/>
    </location>
</feature>
<sequence>MSGRFGHKKNFKRNNKWQGKPHNDNRGGGKKEYRHVDQLTEKEVGITEYLSDLDGFTGILKARFSDFQVNEIDLEGNVAKLTNTDIPKDFHPKVENVNYKEVVESPHEKISKETWEEIKNIMDNPEKTLVKIGADELTKEERKSIHACMKTHFGQKIIASTLNKDDKKFLEFRRSTNNDRNQRQQWPEDKGEYVHFILYKECMDTMDACIKISDCVRMATHTFNYAGVKDKRAKTTQWFSAKKVEPWKLIIKTKNLRNVKIGNITFKDHPLRLGDLSGNTFRIALRNVEGEDELINKNMQFVKENGFINYYGLQRFGNDKEVPTFDIGIKLMHGKWEEAVKLILKSKKYDDPHLDISKAKKVYSETGDALKAFKELNVSENNCIEAKLLEGLSKEAANDYVNALEKIPRNMRLLYIHAFQSLIWNRIVSKRIKEFGLKPIEGDLIIINEQKESKDNNDDEEIKCKQEVRALKFDELESFNIFDIVLPLPGYDVVYPEYLKNAYKEALEEFELSLEMPKQKVKTYTLSGTYRNILTQPKYLTWKILNYNDPNYNLILSDFEQLKKVPEPVSLENGKFKALVMEFTLHSSSYATMVIREIMKIDTSTSSHAKLNNYFDKGDKKIDIAEEAPKSNADYSEIMKESSLLKDKEKYEEFKNSIFKAICPTEKESEELEEGETPAKKAKVEEKDSGIKMEASLV</sequence>
<keyword evidence="2" id="KW-0819">tRNA processing</keyword>
<dbReference type="NCBIfam" id="TIGR00094">
    <property type="entry name" value="tRNA_TruD_broad"/>
    <property type="match status" value="1"/>
</dbReference>
<feature type="compositionally biased region" description="Basic and acidic residues" evidence="5">
    <location>
        <begin position="21"/>
        <end position="32"/>
    </location>
</feature>
<dbReference type="OrthoDB" id="447290at2759"/>
<dbReference type="PANTHER" id="PTHR13326:SF31">
    <property type="entry name" value="PSEUDOURIDYLATE SYNTHASE 7 HOMOLOG"/>
    <property type="match status" value="1"/>
</dbReference>
<evidence type="ECO:0000256" key="5">
    <source>
        <dbReference type="SAM" id="MobiDB-lite"/>
    </source>
</evidence>
<dbReference type="EMBL" id="OV121132">
    <property type="protein sequence ID" value="CAH0546724.1"/>
    <property type="molecule type" value="Genomic_DNA"/>
</dbReference>
<comment type="catalytic activity">
    <reaction evidence="4">
        <text>a uridine in tRNA = a pseudouridine in tRNA</text>
        <dbReference type="Rhea" id="RHEA:54572"/>
        <dbReference type="Rhea" id="RHEA-COMP:13339"/>
        <dbReference type="Rhea" id="RHEA-COMP:13934"/>
        <dbReference type="ChEBI" id="CHEBI:65314"/>
        <dbReference type="ChEBI" id="CHEBI:65315"/>
    </reaction>
</comment>
<reference evidence="7" key="1">
    <citation type="submission" date="2021-12" db="EMBL/GenBank/DDBJ databases">
        <authorList>
            <person name="King R."/>
        </authorList>
    </citation>
    <scope>NUCLEOTIDE SEQUENCE</scope>
</reference>
<evidence type="ECO:0000256" key="1">
    <source>
        <dbReference type="ARBA" id="ARBA00007953"/>
    </source>
</evidence>
<proteinExistence type="inferred from homology"/>
<feature type="compositionally biased region" description="Basic and acidic residues" evidence="5">
    <location>
        <begin position="677"/>
        <end position="691"/>
    </location>
</feature>
<feature type="domain" description="TRUD" evidence="6">
    <location>
        <begin position="306"/>
        <end position="536"/>
    </location>
</feature>
<evidence type="ECO:0000256" key="3">
    <source>
        <dbReference type="ARBA" id="ARBA00023235"/>
    </source>
</evidence>
<dbReference type="CDD" id="cd02576">
    <property type="entry name" value="PseudoU_synth_ScPUS7"/>
    <property type="match status" value="1"/>
</dbReference>
<evidence type="ECO:0000259" key="6">
    <source>
        <dbReference type="PROSITE" id="PS50984"/>
    </source>
</evidence>
<keyword evidence="3" id="KW-0413">Isomerase</keyword>
<gene>
    <name evidence="7" type="ORF">MELIAE_LOCUS832</name>
</gene>